<reference evidence="3 4" key="1">
    <citation type="journal article" date="2019" name="Int. J. Syst. Evol. Microbiol.">
        <title>The Global Catalogue of Microorganisms (GCM) 10K type strain sequencing project: providing services to taxonomists for standard genome sequencing and annotation.</title>
        <authorList>
            <consortium name="The Broad Institute Genomics Platform"/>
            <consortium name="The Broad Institute Genome Sequencing Center for Infectious Disease"/>
            <person name="Wu L."/>
            <person name="Ma J."/>
        </authorList>
    </citation>
    <scope>NUCLEOTIDE SEQUENCE [LARGE SCALE GENOMIC DNA]</scope>
    <source>
        <strain evidence="3 4">JCM 8201</strain>
    </source>
</reference>
<dbReference type="RefSeq" id="WP_344452727.1">
    <property type="nucleotide sequence ID" value="NZ_BAAATZ010000019.1"/>
</dbReference>
<gene>
    <name evidence="3" type="ORF">GCM10010439_46060</name>
</gene>
<name>A0ABN3UE98_9ACTN</name>
<dbReference type="InterPro" id="IPR036380">
    <property type="entry name" value="Isochorismatase-like_sf"/>
</dbReference>
<proteinExistence type="predicted"/>
<evidence type="ECO:0000313" key="4">
    <source>
        <dbReference type="Proteomes" id="UP001501842"/>
    </source>
</evidence>
<sequence>MTSPRRALIVIDAQQEYFDGPLTIQHPPREATVAAIVDAVNAAVAAGIPVVAVQHTAPAESPVFASGSAGWRLHPEVERAVQGAKKIEKRFSSVFPQTGLAEWLRDQGVDTVTFAGYMTNNCDLASVVDAETLGFEAEVLSDATGAIHLANAAGKVSAGDLHRTLMVLFQSSMAAVATTGEWRKALESGAALEKSNLVVSALDGLQQHS</sequence>
<dbReference type="PANTHER" id="PTHR43540">
    <property type="entry name" value="PEROXYUREIDOACRYLATE/UREIDOACRYLATE AMIDOHYDROLASE-RELATED"/>
    <property type="match status" value="1"/>
</dbReference>
<feature type="domain" description="Isochorismatase-like" evidence="2">
    <location>
        <begin position="7"/>
        <end position="150"/>
    </location>
</feature>
<dbReference type="GO" id="GO:0016787">
    <property type="term" value="F:hydrolase activity"/>
    <property type="evidence" value="ECO:0007669"/>
    <property type="project" value="UniProtKB-KW"/>
</dbReference>
<protein>
    <submittedName>
        <fullName evidence="3">Cysteine hydrolase family protein</fullName>
    </submittedName>
</protein>
<accession>A0ABN3UE98</accession>
<dbReference type="EMBL" id="BAAATZ010000019">
    <property type="protein sequence ID" value="GAA2731179.1"/>
    <property type="molecule type" value="Genomic_DNA"/>
</dbReference>
<dbReference type="InterPro" id="IPR000868">
    <property type="entry name" value="Isochorismatase-like_dom"/>
</dbReference>
<dbReference type="Gene3D" id="3.40.50.850">
    <property type="entry name" value="Isochorismatase-like"/>
    <property type="match status" value="1"/>
</dbReference>
<organism evidence="3 4">
    <name type="scientific">Actinocorallia aurantiaca</name>
    <dbReference type="NCBI Taxonomy" id="46204"/>
    <lineage>
        <taxon>Bacteria</taxon>
        <taxon>Bacillati</taxon>
        <taxon>Actinomycetota</taxon>
        <taxon>Actinomycetes</taxon>
        <taxon>Streptosporangiales</taxon>
        <taxon>Thermomonosporaceae</taxon>
        <taxon>Actinocorallia</taxon>
    </lineage>
</organism>
<dbReference type="SUPFAM" id="SSF52499">
    <property type="entry name" value="Isochorismatase-like hydrolases"/>
    <property type="match status" value="1"/>
</dbReference>
<dbReference type="Pfam" id="PF00857">
    <property type="entry name" value="Isochorismatase"/>
    <property type="match status" value="1"/>
</dbReference>
<keyword evidence="1 3" id="KW-0378">Hydrolase</keyword>
<dbReference type="InterPro" id="IPR050272">
    <property type="entry name" value="Isochorismatase-like_hydrls"/>
</dbReference>
<dbReference type="PANTHER" id="PTHR43540:SF6">
    <property type="entry name" value="ISOCHORISMATASE-LIKE DOMAIN-CONTAINING PROTEIN"/>
    <property type="match status" value="1"/>
</dbReference>
<evidence type="ECO:0000259" key="2">
    <source>
        <dbReference type="Pfam" id="PF00857"/>
    </source>
</evidence>
<comment type="caution">
    <text evidence="3">The sequence shown here is derived from an EMBL/GenBank/DDBJ whole genome shotgun (WGS) entry which is preliminary data.</text>
</comment>
<evidence type="ECO:0000256" key="1">
    <source>
        <dbReference type="ARBA" id="ARBA00022801"/>
    </source>
</evidence>
<keyword evidence="4" id="KW-1185">Reference proteome</keyword>
<evidence type="ECO:0000313" key="3">
    <source>
        <dbReference type="EMBL" id="GAA2731179.1"/>
    </source>
</evidence>
<dbReference type="Proteomes" id="UP001501842">
    <property type="component" value="Unassembled WGS sequence"/>
</dbReference>